<feature type="region of interest" description="Disordered" evidence="1">
    <location>
        <begin position="193"/>
        <end position="333"/>
    </location>
</feature>
<evidence type="ECO:0000313" key="4">
    <source>
        <dbReference type="RefSeq" id="XP_026523123.1"/>
    </source>
</evidence>
<dbReference type="GO" id="GO:0012506">
    <property type="term" value="C:vesicle membrane"/>
    <property type="evidence" value="ECO:0007669"/>
    <property type="project" value="TreeGrafter"/>
</dbReference>
<feature type="compositionally biased region" description="Polar residues" evidence="1">
    <location>
        <begin position="503"/>
        <end position="517"/>
    </location>
</feature>
<gene>
    <name evidence="4" type="primary">ASPSCR1</name>
</gene>
<feature type="compositionally biased region" description="Polar residues" evidence="1">
    <location>
        <begin position="228"/>
        <end position="241"/>
    </location>
</feature>
<dbReference type="GO" id="GO:0005634">
    <property type="term" value="C:nucleus"/>
    <property type="evidence" value="ECO:0007669"/>
    <property type="project" value="TreeGrafter"/>
</dbReference>
<dbReference type="InterPro" id="IPR029071">
    <property type="entry name" value="Ubiquitin-like_domsf"/>
</dbReference>
<dbReference type="SUPFAM" id="SSF54236">
    <property type="entry name" value="Ubiquitin-like"/>
    <property type="match status" value="2"/>
</dbReference>
<reference evidence="4" key="1">
    <citation type="submission" date="2025-08" db="UniProtKB">
        <authorList>
            <consortium name="RefSeq"/>
        </authorList>
    </citation>
    <scope>IDENTIFICATION</scope>
</reference>
<dbReference type="GeneID" id="113412005"/>
<accession>A0A6J1U3B2</accession>
<dbReference type="RefSeq" id="XP_026523123.1">
    <property type="nucleotide sequence ID" value="XM_026667338.1"/>
</dbReference>
<dbReference type="Gene3D" id="3.10.20.90">
    <property type="entry name" value="Phosphatidylinositol 3-kinase Catalytic Subunit, Chain A, domain 1"/>
    <property type="match status" value="3"/>
</dbReference>
<dbReference type="InterPro" id="IPR001012">
    <property type="entry name" value="UBX_dom"/>
</dbReference>
<dbReference type="CTD" id="79058"/>
<evidence type="ECO:0000313" key="3">
    <source>
        <dbReference type="Proteomes" id="UP000504612"/>
    </source>
</evidence>
<dbReference type="CDD" id="cd16118">
    <property type="entry name" value="UBX2_UBXN9"/>
    <property type="match status" value="1"/>
</dbReference>
<feature type="domain" description="UBX" evidence="2">
    <location>
        <begin position="381"/>
        <end position="457"/>
    </location>
</feature>
<feature type="compositionally biased region" description="Basic and acidic residues" evidence="1">
    <location>
        <begin position="301"/>
        <end position="318"/>
    </location>
</feature>
<feature type="compositionally biased region" description="Low complexity" evidence="1">
    <location>
        <begin position="213"/>
        <end position="227"/>
    </location>
</feature>
<dbReference type="FunFam" id="3.10.20.90:FF:000204">
    <property type="entry name" value="tether containing UBX domain for GLUT4"/>
    <property type="match status" value="1"/>
</dbReference>
<name>A0A6J1U3B2_9SAUR</name>
<dbReference type="Pfam" id="PF00789">
    <property type="entry name" value="UBX"/>
    <property type="match status" value="1"/>
</dbReference>
<dbReference type="KEGG" id="nss:113412005"/>
<dbReference type="GO" id="GO:0005737">
    <property type="term" value="C:cytoplasm"/>
    <property type="evidence" value="ECO:0007669"/>
    <property type="project" value="TreeGrafter"/>
</dbReference>
<evidence type="ECO:0000256" key="1">
    <source>
        <dbReference type="SAM" id="MobiDB-lite"/>
    </source>
</evidence>
<keyword evidence="3" id="KW-1185">Reference proteome</keyword>
<dbReference type="PANTHER" id="PTHR46467:SF1">
    <property type="entry name" value="TETHER CONTAINING UBX DOMAIN FOR GLUT4"/>
    <property type="match status" value="1"/>
</dbReference>
<dbReference type="Pfam" id="PF11470">
    <property type="entry name" value="TUG-UBL1"/>
    <property type="match status" value="1"/>
</dbReference>
<dbReference type="Proteomes" id="UP000504612">
    <property type="component" value="Unplaced"/>
</dbReference>
<organism evidence="3 4">
    <name type="scientific">Notechis scutatus</name>
    <name type="common">mainland tiger snake</name>
    <dbReference type="NCBI Taxonomy" id="8663"/>
    <lineage>
        <taxon>Eukaryota</taxon>
        <taxon>Metazoa</taxon>
        <taxon>Chordata</taxon>
        <taxon>Craniata</taxon>
        <taxon>Vertebrata</taxon>
        <taxon>Euteleostomi</taxon>
        <taxon>Lepidosauria</taxon>
        <taxon>Squamata</taxon>
        <taxon>Bifurcata</taxon>
        <taxon>Unidentata</taxon>
        <taxon>Episquamata</taxon>
        <taxon>Toxicofera</taxon>
        <taxon>Serpentes</taxon>
        <taxon>Colubroidea</taxon>
        <taxon>Elapidae</taxon>
        <taxon>Hydrophiinae</taxon>
        <taxon>Notechis</taxon>
    </lineage>
</organism>
<sequence length="553" mass="60953">MSAAGGGATSAVSVLAPNGRRVTVRVGPSTALIQVLEEVCRKQNFSPNEYDLKFQRTVLDPSLQWRFANLPNNAKLEMVPISRNRVGIEHTIRIALQLDDGSRLQDTFSSSQTLWDILHHFAETREYVEEQSEVSPACIYMRDEVSGKTALEKTSLKSLGLTGGNAIIRVNTKKAVSSDNAEGGSDEIIAKEASEGSASAEEPESVSFPHLPAFPSSSRSSEPALASQCTDKQNWSKGCQDNSEERRPSLELMPTSFVPFTGSGQCLGGGSPTPAPSPVLTNQPSSLSSPGGPSKPKKSKNGQEKRKEQKEHLEREPIVCHPDLQEPSDSDSQDLPDEFFEVTIDDVRIRLAQLQNERRSLEEVPLMTKAQQEAQMKKKLERYPKVVLRVYFPDRHILQGFFHPSETVGALRAFVKSLLVNPDISFYLFITPPRSILSDDGMTLFQANLFPAAIVYFGSEVHKDHYLRSDLLESAVSPSEADILVARRLSKLVDHTAQHLESAPSSSPISNEANQNIVAEHSESTNLERPQPQIRRTPSGKVPKWLKLPGGKK</sequence>
<evidence type="ECO:0000259" key="2">
    <source>
        <dbReference type="PROSITE" id="PS50033"/>
    </source>
</evidence>
<dbReference type="PANTHER" id="PTHR46467">
    <property type="entry name" value="TETHER CONTAINING UBX DOMAIN FOR GLUT4"/>
    <property type="match status" value="1"/>
</dbReference>
<protein>
    <submittedName>
        <fullName evidence="4">Tether containing UBX domain for GLUT4</fullName>
    </submittedName>
</protein>
<feature type="region of interest" description="Disordered" evidence="1">
    <location>
        <begin position="500"/>
        <end position="553"/>
    </location>
</feature>
<proteinExistence type="predicted"/>
<dbReference type="GO" id="GO:0006886">
    <property type="term" value="P:intracellular protein transport"/>
    <property type="evidence" value="ECO:0007669"/>
    <property type="project" value="TreeGrafter"/>
</dbReference>
<dbReference type="AlphaFoldDB" id="A0A6J1U3B2"/>
<dbReference type="CDD" id="cd17075">
    <property type="entry name" value="UBX1_UBXN9"/>
    <property type="match status" value="1"/>
</dbReference>
<dbReference type="PROSITE" id="PS50033">
    <property type="entry name" value="UBX"/>
    <property type="match status" value="1"/>
</dbReference>
<feature type="compositionally biased region" description="Low complexity" evidence="1">
    <location>
        <begin position="284"/>
        <end position="294"/>
    </location>
</feature>
<dbReference type="GO" id="GO:0042593">
    <property type="term" value="P:glucose homeostasis"/>
    <property type="evidence" value="ECO:0007669"/>
    <property type="project" value="TreeGrafter"/>
</dbReference>
<dbReference type="InterPro" id="IPR021569">
    <property type="entry name" value="TUG-UBL1"/>
</dbReference>
<dbReference type="CDD" id="cd16105">
    <property type="entry name" value="Ubl_ASPSCR1_like"/>
    <property type="match status" value="1"/>
</dbReference>
<dbReference type="InterPro" id="IPR059238">
    <property type="entry name" value="UBX1_UBXN9"/>
</dbReference>